<evidence type="ECO:0000313" key="3">
    <source>
        <dbReference type="EMBL" id="CAB4765666.1"/>
    </source>
</evidence>
<dbReference type="InterPro" id="IPR034660">
    <property type="entry name" value="DinB/YfiT-like"/>
</dbReference>
<proteinExistence type="predicted"/>
<dbReference type="EMBL" id="CAEZZM010000096">
    <property type="protein sequence ID" value="CAB4765666.1"/>
    <property type="molecule type" value="Genomic_DNA"/>
</dbReference>
<dbReference type="EMBL" id="CAEZWB010000034">
    <property type="protein sequence ID" value="CAB4643872.1"/>
    <property type="molecule type" value="Genomic_DNA"/>
</dbReference>
<evidence type="ECO:0000313" key="2">
    <source>
        <dbReference type="EMBL" id="CAB4708817.1"/>
    </source>
</evidence>
<dbReference type="SUPFAM" id="SSF109854">
    <property type="entry name" value="DinB/YfiT-like putative metalloenzymes"/>
    <property type="match status" value="1"/>
</dbReference>
<organism evidence="1">
    <name type="scientific">freshwater metagenome</name>
    <dbReference type="NCBI Taxonomy" id="449393"/>
    <lineage>
        <taxon>unclassified sequences</taxon>
        <taxon>metagenomes</taxon>
        <taxon>ecological metagenomes</taxon>
    </lineage>
</organism>
<dbReference type="EMBL" id="CAEZYG010000048">
    <property type="protein sequence ID" value="CAB4708817.1"/>
    <property type="molecule type" value="Genomic_DNA"/>
</dbReference>
<name>A0A6J6K3E1_9ZZZZ</name>
<accession>A0A6J6K3E1</accession>
<sequence>MSEYLLPASEGALAYAELYERVSSLIISTPESIASVGVPHCPKWTVKCVLSHMIGVPEDVLTGQMEGVTTEVWTQRQVDRHSEHSTAELLAIWGNTFEKFEALLPKIPQPTISQFVFDQVTHEHDIRHAISHPGARESRAISVAEGFIRDFITRNPDPAVHALAESTVTGFDYVRSFSGRRSNEQLAELGLPADLVVAFISTSPFEMPARSIVE</sequence>
<evidence type="ECO:0000313" key="1">
    <source>
        <dbReference type="EMBL" id="CAB4643872.1"/>
    </source>
</evidence>
<reference evidence="1" key="1">
    <citation type="submission" date="2020-05" db="EMBL/GenBank/DDBJ databases">
        <authorList>
            <person name="Chiriac C."/>
            <person name="Salcher M."/>
            <person name="Ghai R."/>
            <person name="Kavagutti S V."/>
        </authorList>
    </citation>
    <scope>NUCLEOTIDE SEQUENCE</scope>
</reference>
<gene>
    <name evidence="1" type="ORF">UFOPK2166_00415</name>
    <name evidence="2" type="ORF">UFOPK2657_00407</name>
    <name evidence="3" type="ORF">UFOPK2872_00831</name>
</gene>
<dbReference type="AlphaFoldDB" id="A0A6J6K3E1"/>
<protein>
    <submittedName>
        <fullName evidence="1">Unannotated protein</fullName>
    </submittedName>
</protein>